<evidence type="ECO:0000259" key="1">
    <source>
        <dbReference type="SMART" id="SM00666"/>
    </source>
</evidence>
<dbReference type="Proteomes" id="UP001293593">
    <property type="component" value="Unassembled WGS sequence"/>
</dbReference>
<evidence type="ECO:0000313" key="3">
    <source>
        <dbReference type="Proteomes" id="UP001293593"/>
    </source>
</evidence>
<protein>
    <recommendedName>
        <fullName evidence="1">PB1 domain-containing protein</fullName>
    </recommendedName>
</protein>
<dbReference type="SUPFAM" id="SSF54277">
    <property type="entry name" value="CAD &amp; PB1 domains"/>
    <property type="match status" value="1"/>
</dbReference>
<dbReference type="Pfam" id="PF00564">
    <property type="entry name" value="PB1"/>
    <property type="match status" value="1"/>
</dbReference>
<dbReference type="InterPro" id="IPR000270">
    <property type="entry name" value="PB1_dom"/>
</dbReference>
<dbReference type="PANTHER" id="PTHR31066">
    <property type="entry name" value="OS05G0427100 PROTEIN-RELATED"/>
    <property type="match status" value="1"/>
</dbReference>
<feature type="domain" description="PB1" evidence="1">
    <location>
        <begin position="35"/>
        <end position="106"/>
    </location>
</feature>
<organism evidence="2 3">
    <name type="scientific">Acacia crassicarpa</name>
    <name type="common">northern wattle</name>
    <dbReference type="NCBI Taxonomy" id="499986"/>
    <lineage>
        <taxon>Eukaryota</taxon>
        <taxon>Viridiplantae</taxon>
        <taxon>Streptophyta</taxon>
        <taxon>Embryophyta</taxon>
        <taxon>Tracheophyta</taxon>
        <taxon>Spermatophyta</taxon>
        <taxon>Magnoliopsida</taxon>
        <taxon>eudicotyledons</taxon>
        <taxon>Gunneridae</taxon>
        <taxon>Pentapetalae</taxon>
        <taxon>rosids</taxon>
        <taxon>fabids</taxon>
        <taxon>Fabales</taxon>
        <taxon>Fabaceae</taxon>
        <taxon>Caesalpinioideae</taxon>
        <taxon>mimosoid clade</taxon>
        <taxon>Acacieae</taxon>
        <taxon>Acacia</taxon>
    </lineage>
</organism>
<sequence>MDSPTAIRPSTPRCNDDSRQVKFLCSFLGNIMLRPLDGKLRYVGGETRIVSVPRDIGYEELMSKVRELYDGAAMYQQPDEDLDTLVSVVNDDDVVNMMEEYDVFFVLTI</sequence>
<dbReference type="PANTHER" id="PTHR31066:SF85">
    <property type="entry name" value="OS02G0809100 PROTEIN"/>
    <property type="match status" value="1"/>
</dbReference>
<proteinExistence type="predicted"/>
<name>A0AAE1IVH1_9FABA</name>
<dbReference type="InterPro" id="IPR053198">
    <property type="entry name" value="Gynoecium_Dev_Regulator"/>
</dbReference>
<dbReference type="EMBL" id="JAWXYG010000012">
    <property type="protein sequence ID" value="KAK4257672.1"/>
    <property type="molecule type" value="Genomic_DNA"/>
</dbReference>
<keyword evidence="3" id="KW-1185">Reference proteome</keyword>
<dbReference type="Gene3D" id="3.10.20.90">
    <property type="entry name" value="Phosphatidylinositol 3-kinase Catalytic Subunit, Chain A, domain 1"/>
    <property type="match status" value="1"/>
</dbReference>
<dbReference type="SMART" id="SM00666">
    <property type="entry name" value="PB1"/>
    <property type="match status" value="1"/>
</dbReference>
<gene>
    <name evidence="2" type="ORF">QN277_007233</name>
</gene>
<evidence type="ECO:0000313" key="2">
    <source>
        <dbReference type="EMBL" id="KAK4257672.1"/>
    </source>
</evidence>
<comment type="caution">
    <text evidence="2">The sequence shown here is derived from an EMBL/GenBank/DDBJ whole genome shotgun (WGS) entry which is preliminary data.</text>
</comment>
<dbReference type="AlphaFoldDB" id="A0AAE1IVH1"/>
<reference evidence="2" key="1">
    <citation type="submission" date="2023-10" db="EMBL/GenBank/DDBJ databases">
        <title>Chromosome-level genome of the transformable northern wattle, Acacia crassicarpa.</title>
        <authorList>
            <person name="Massaro I."/>
            <person name="Sinha N.R."/>
            <person name="Poethig S."/>
            <person name="Leichty A.R."/>
        </authorList>
    </citation>
    <scope>NUCLEOTIDE SEQUENCE</scope>
    <source>
        <strain evidence="2">Acra3RX</strain>
        <tissue evidence="2">Leaf</tissue>
    </source>
</reference>
<accession>A0AAE1IVH1</accession>